<name>A0ACC2TU57_9FUNG</name>
<dbReference type="EMBL" id="QTSX02002158">
    <property type="protein sequence ID" value="KAJ9078208.1"/>
    <property type="molecule type" value="Genomic_DNA"/>
</dbReference>
<gene>
    <name evidence="1" type="ORF">DSO57_1009127</name>
</gene>
<dbReference type="Proteomes" id="UP001165960">
    <property type="component" value="Unassembled WGS sequence"/>
</dbReference>
<accession>A0ACC2TU57</accession>
<sequence length="202" mass="22495">MKNSAIFNCLNSETHTIIIPRLPEQGWTFSNVSKALMDEFGSKEALNNRKIDFVEEGIRKGETIQEFADRFYFEAQNLISLKAASFINVKSDLLNAAQPNKNLSLALKSGIYGTHNVSDLICHLLTFKDDFEVPMPSGPRAFQENRNKHSSVNKPKTDESSTTQGTAGTNSNHTCYKCGKPGHMSRECKKTGPKVNHIGEED</sequence>
<comment type="caution">
    <text evidence="1">The sequence shown here is derived from an EMBL/GenBank/DDBJ whole genome shotgun (WGS) entry which is preliminary data.</text>
</comment>
<proteinExistence type="predicted"/>
<evidence type="ECO:0000313" key="2">
    <source>
        <dbReference type="Proteomes" id="UP001165960"/>
    </source>
</evidence>
<protein>
    <submittedName>
        <fullName evidence="1">Uncharacterized protein</fullName>
    </submittedName>
</protein>
<keyword evidence="2" id="KW-1185">Reference proteome</keyword>
<organism evidence="1 2">
    <name type="scientific">Entomophthora muscae</name>
    <dbReference type="NCBI Taxonomy" id="34485"/>
    <lineage>
        <taxon>Eukaryota</taxon>
        <taxon>Fungi</taxon>
        <taxon>Fungi incertae sedis</taxon>
        <taxon>Zoopagomycota</taxon>
        <taxon>Entomophthoromycotina</taxon>
        <taxon>Entomophthoromycetes</taxon>
        <taxon>Entomophthorales</taxon>
        <taxon>Entomophthoraceae</taxon>
        <taxon>Entomophthora</taxon>
    </lineage>
</organism>
<reference evidence="1" key="1">
    <citation type="submission" date="2022-04" db="EMBL/GenBank/DDBJ databases">
        <title>Genome of the entomopathogenic fungus Entomophthora muscae.</title>
        <authorList>
            <person name="Elya C."/>
            <person name="Lovett B.R."/>
            <person name="Lee E."/>
            <person name="Macias A.M."/>
            <person name="Hajek A.E."/>
            <person name="De Bivort B.L."/>
            <person name="Kasson M.T."/>
            <person name="De Fine Licht H.H."/>
            <person name="Stajich J.E."/>
        </authorList>
    </citation>
    <scope>NUCLEOTIDE SEQUENCE</scope>
    <source>
        <strain evidence="1">Berkeley</strain>
    </source>
</reference>
<evidence type="ECO:0000313" key="1">
    <source>
        <dbReference type="EMBL" id="KAJ9078208.1"/>
    </source>
</evidence>